<feature type="transmembrane region" description="Helical" evidence="2">
    <location>
        <begin position="77"/>
        <end position="97"/>
    </location>
</feature>
<evidence type="ECO:0000256" key="1">
    <source>
        <dbReference type="SAM" id="MobiDB-lite"/>
    </source>
</evidence>
<feature type="compositionally biased region" description="Low complexity" evidence="1">
    <location>
        <begin position="328"/>
        <end position="359"/>
    </location>
</feature>
<keyword evidence="5" id="KW-1185">Reference proteome</keyword>
<protein>
    <recommendedName>
        <fullName evidence="3">DUF5667 domain-containing protein</fullName>
    </recommendedName>
</protein>
<reference evidence="4 5" key="1">
    <citation type="submission" date="2017-02" db="EMBL/GenBank/DDBJ databases">
        <title>Draft genome of Saccharomonospora sp. 154.</title>
        <authorList>
            <person name="Alonso-Carmona G.S."/>
            <person name="De La Haba R."/>
            <person name="Vera-Gargallo B."/>
            <person name="Sandoval-Trujillo A.H."/>
            <person name="Ramirez-Duran N."/>
            <person name="Ventosa A."/>
        </authorList>
    </citation>
    <scope>NUCLEOTIDE SEQUENCE [LARGE SCALE GENOMIC DNA]</scope>
    <source>
        <strain evidence="4 5">LRS4.154</strain>
    </source>
</reference>
<evidence type="ECO:0000313" key="5">
    <source>
        <dbReference type="Proteomes" id="UP000192591"/>
    </source>
</evidence>
<keyword evidence="2" id="KW-0812">Transmembrane</keyword>
<name>A0A1V9A1C8_SACPI</name>
<gene>
    <name evidence="4" type="ORF">B1813_15730</name>
</gene>
<accession>A0A1V9A1C8</accession>
<feature type="domain" description="DUF5667" evidence="3">
    <location>
        <begin position="101"/>
        <end position="153"/>
    </location>
</feature>
<organism evidence="4 5">
    <name type="scientific">Saccharomonospora piscinae</name>
    <dbReference type="NCBI Taxonomy" id="687388"/>
    <lineage>
        <taxon>Bacteria</taxon>
        <taxon>Bacillati</taxon>
        <taxon>Actinomycetota</taxon>
        <taxon>Actinomycetes</taxon>
        <taxon>Pseudonocardiales</taxon>
        <taxon>Pseudonocardiaceae</taxon>
        <taxon>Saccharomonospora</taxon>
    </lineage>
</organism>
<evidence type="ECO:0000256" key="2">
    <source>
        <dbReference type="SAM" id="Phobius"/>
    </source>
</evidence>
<feature type="region of interest" description="Disordered" evidence="1">
    <location>
        <begin position="254"/>
        <end position="359"/>
    </location>
</feature>
<dbReference type="AlphaFoldDB" id="A0A1V9A1C8"/>
<dbReference type="EMBL" id="MWIH01000006">
    <property type="protein sequence ID" value="OQO90955.1"/>
    <property type="molecule type" value="Genomic_DNA"/>
</dbReference>
<dbReference type="Proteomes" id="UP000192591">
    <property type="component" value="Unassembled WGS sequence"/>
</dbReference>
<dbReference type="RefSeq" id="WP_139794805.1">
    <property type="nucleotide sequence ID" value="NZ_MWIH01000006.1"/>
</dbReference>
<feature type="compositionally biased region" description="Pro residues" evidence="1">
    <location>
        <begin position="298"/>
        <end position="313"/>
    </location>
</feature>
<keyword evidence="2" id="KW-0472">Membrane</keyword>
<feature type="compositionally biased region" description="Pro residues" evidence="1">
    <location>
        <begin position="266"/>
        <end position="283"/>
    </location>
</feature>
<evidence type="ECO:0000313" key="4">
    <source>
        <dbReference type="EMBL" id="OQO90955.1"/>
    </source>
</evidence>
<dbReference type="STRING" id="1962155.B1813_15730"/>
<proteinExistence type="predicted"/>
<comment type="caution">
    <text evidence="4">The sequence shown here is derived from an EMBL/GenBank/DDBJ whole genome shotgun (WGS) entry which is preliminary data.</text>
</comment>
<sequence length="375" mass="38803">MGRTAWSRRSRQARARDERFARAVDSGTDADQFGAELAVVAALRRLGDTVAHDVTVDAATRQRMARRSASSPRRRPLPVLTALAALATLLAFTGLLLSRDALPGGPLYQLKRAQESAALGLTFDDEDAAVRRLNYASRRLDELATLGETGSAEPGRVRAALRGFADHATEGTVRLTALATRSDGSQLGVLRDWAGRETARLDTLAPGLPTALPDAVADEVTDEVAGLLDRIDRRASALAERMECYEITSAHSDDLGALPATGRCAPPSPLGPGPPPTGQPPAADPALEVDLPVEPTAAPAPPAPSSPTSPVAPPTSDRPGPPFGSLDPADVAPPATVPAPVSAPERPRLPSEAPVPAPVVSVTGVLSGLPAVTVG</sequence>
<evidence type="ECO:0000259" key="3">
    <source>
        <dbReference type="Pfam" id="PF18915"/>
    </source>
</evidence>
<keyword evidence="2" id="KW-1133">Transmembrane helix</keyword>
<dbReference type="InterPro" id="IPR043725">
    <property type="entry name" value="DUF5667"/>
</dbReference>
<dbReference type="Pfam" id="PF18915">
    <property type="entry name" value="DUF5667"/>
    <property type="match status" value="1"/>
</dbReference>